<dbReference type="NCBIfam" id="NF002169">
    <property type="entry name" value="PRK01002.1"/>
    <property type="match status" value="1"/>
</dbReference>
<dbReference type="InterPro" id="IPR013321">
    <property type="entry name" value="Arc_rbn_hlx_hlx"/>
</dbReference>
<dbReference type="InterPro" id="IPR022988">
    <property type="entry name" value="Ni_resp_reg_NikR"/>
</dbReference>
<dbReference type="InterPro" id="IPR010985">
    <property type="entry name" value="Ribbon_hlx_hlx"/>
</dbReference>
<keyword evidence="5 6" id="KW-0804">Transcription</keyword>
<evidence type="ECO:0000256" key="6">
    <source>
        <dbReference type="HAMAP-Rule" id="MF_00476"/>
    </source>
</evidence>
<feature type="binding site" evidence="6">
    <location>
        <position position="114"/>
    </location>
    <ligand>
        <name>Ni(2+)</name>
        <dbReference type="ChEBI" id="CHEBI:49786"/>
    </ligand>
</feature>
<comment type="cofactor">
    <cofactor evidence="6">
        <name>Ni(2+)</name>
        <dbReference type="ChEBI" id="CHEBI:49786"/>
    </cofactor>
    <text evidence="6">Binds 1 nickel ion per subunit.</text>
</comment>
<comment type="function">
    <text evidence="6">Transcriptional regulator.</text>
</comment>
<feature type="domain" description="Transcription factor NikR nickel binding C-terminal" evidence="7">
    <location>
        <begin position="80"/>
        <end position="155"/>
    </location>
</feature>
<dbReference type="AlphaFoldDB" id="A0A7C3FBK0"/>
<keyword evidence="1 6" id="KW-0533">Nickel</keyword>
<feature type="binding site" evidence="6">
    <location>
        <position position="122"/>
    </location>
    <ligand>
        <name>Ni(2+)</name>
        <dbReference type="ChEBI" id="CHEBI:49786"/>
    </ligand>
</feature>
<proteinExistence type="inferred from homology"/>
<dbReference type="InterPro" id="IPR050192">
    <property type="entry name" value="CopG/NikR_regulator"/>
</dbReference>
<dbReference type="InterPro" id="IPR045865">
    <property type="entry name" value="ACT-like_dom_sf"/>
</dbReference>
<evidence type="ECO:0000256" key="1">
    <source>
        <dbReference type="ARBA" id="ARBA00022596"/>
    </source>
</evidence>
<evidence type="ECO:0000256" key="2">
    <source>
        <dbReference type="ARBA" id="ARBA00022723"/>
    </source>
</evidence>
<dbReference type="GO" id="GO:0010045">
    <property type="term" value="P:response to nickel cation"/>
    <property type="evidence" value="ECO:0007669"/>
    <property type="project" value="InterPro"/>
</dbReference>
<protein>
    <recommendedName>
        <fullName evidence="6">Putative nickel-responsive regulator</fullName>
    </recommendedName>
</protein>
<keyword evidence="4 6" id="KW-0238">DNA-binding</keyword>
<dbReference type="GO" id="GO:0003700">
    <property type="term" value="F:DNA-binding transcription factor activity"/>
    <property type="evidence" value="ECO:0007669"/>
    <property type="project" value="UniProtKB-UniRule"/>
</dbReference>
<sequence>MDSIAKERTVYKKIKQIGYLIPMTAKEHVERFSISAPPQLLMEFDEVVKALKQDRSKAVQQAMRLYLSEYKWSQPEKRIAGAIVLIYDHEVHDAEEGLTDLQHGYRQIINSVLHIHIDDNNCLEIIAVNGEGQLIKELIDRLMSIRGINQIKHTIIAI</sequence>
<accession>A0A7C3FBK0</accession>
<gene>
    <name evidence="8" type="primary">nikR</name>
    <name evidence="8" type="ORF">ENS19_07735</name>
</gene>
<dbReference type="EMBL" id="DSTX01000013">
    <property type="protein sequence ID" value="HFK21147.1"/>
    <property type="molecule type" value="Genomic_DNA"/>
</dbReference>
<evidence type="ECO:0000256" key="4">
    <source>
        <dbReference type="ARBA" id="ARBA00023125"/>
    </source>
</evidence>
<comment type="similarity">
    <text evidence="6">Belongs to the transcriptional regulatory CopG/NikR family.</text>
</comment>
<evidence type="ECO:0000313" key="8">
    <source>
        <dbReference type="EMBL" id="HFK21147.1"/>
    </source>
</evidence>
<dbReference type="Gene3D" id="1.10.1220.10">
    <property type="entry name" value="Met repressor-like"/>
    <property type="match status" value="1"/>
</dbReference>
<evidence type="ECO:0000256" key="3">
    <source>
        <dbReference type="ARBA" id="ARBA00023015"/>
    </source>
</evidence>
<reference evidence="8" key="1">
    <citation type="journal article" date="2020" name="mSystems">
        <title>Genome- and Community-Level Interaction Insights into Carbon Utilization and Element Cycling Functions of Hydrothermarchaeota in Hydrothermal Sediment.</title>
        <authorList>
            <person name="Zhou Z."/>
            <person name="Liu Y."/>
            <person name="Xu W."/>
            <person name="Pan J."/>
            <person name="Luo Z.H."/>
            <person name="Li M."/>
        </authorList>
    </citation>
    <scope>NUCLEOTIDE SEQUENCE [LARGE SCALE GENOMIC DNA]</scope>
    <source>
        <strain evidence="8">SpSt-468</strain>
    </source>
</reference>
<dbReference type="SUPFAM" id="SSF55021">
    <property type="entry name" value="ACT-like"/>
    <property type="match status" value="1"/>
</dbReference>
<feature type="binding site" evidence="6">
    <location>
        <position position="116"/>
    </location>
    <ligand>
        <name>Ni(2+)</name>
        <dbReference type="ChEBI" id="CHEBI:49786"/>
    </ligand>
</feature>
<organism evidence="8">
    <name type="scientific">Candidatus Methanomethylicus mesodigestus</name>
    <dbReference type="NCBI Taxonomy" id="1867258"/>
    <lineage>
        <taxon>Archaea</taxon>
        <taxon>Thermoproteota</taxon>
        <taxon>Methanosuratincolia</taxon>
        <taxon>Candidatus Methanomethylicales</taxon>
        <taxon>Candidatus Methanomethylicaceae</taxon>
        <taxon>Candidatus Methanomethylicus</taxon>
    </lineage>
</organism>
<evidence type="ECO:0000256" key="5">
    <source>
        <dbReference type="ARBA" id="ARBA00023163"/>
    </source>
</evidence>
<dbReference type="InterPro" id="IPR014864">
    <property type="entry name" value="TF_NikR_Ni-bd_C"/>
</dbReference>
<dbReference type="CDD" id="cd22231">
    <property type="entry name" value="RHH_NikR_HicB-like"/>
    <property type="match status" value="1"/>
</dbReference>
<feature type="binding site" evidence="6">
    <location>
        <position position="103"/>
    </location>
    <ligand>
        <name>Ni(2+)</name>
        <dbReference type="ChEBI" id="CHEBI:49786"/>
    </ligand>
</feature>
<dbReference type="SUPFAM" id="SSF47598">
    <property type="entry name" value="Ribbon-helix-helix"/>
    <property type="match status" value="1"/>
</dbReference>
<evidence type="ECO:0000259" key="7">
    <source>
        <dbReference type="Pfam" id="PF08753"/>
    </source>
</evidence>
<dbReference type="GO" id="GO:0016151">
    <property type="term" value="F:nickel cation binding"/>
    <property type="evidence" value="ECO:0007669"/>
    <property type="project" value="UniProtKB-UniRule"/>
</dbReference>
<name>A0A7C3FBK0_9CREN</name>
<keyword evidence="2 6" id="KW-0479">Metal-binding</keyword>
<dbReference type="PANTHER" id="PTHR34719">
    <property type="entry name" value="NICKEL-RESPONSIVE REGULATOR"/>
    <property type="match status" value="1"/>
</dbReference>
<dbReference type="InterPro" id="IPR027271">
    <property type="entry name" value="Acetolactate_synth/TF_NikR_C"/>
</dbReference>
<dbReference type="PANTHER" id="PTHR34719:SF2">
    <property type="entry name" value="NICKEL-RESPONSIVE REGULATOR"/>
    <property type="match status" value="1"/>
</dbReference>
<dbReference type="Pfam" id="PF08753">
    <property type="entry name" value="NikR_C"/>
    <property type="match status" value="1"/>
</dbReference>
<dbReference type="HAMAP" id="MF_00476">
    <property type="entry name" value="NikR"/>
    <property type="match status" value="1"/>
</dbReference>
<comment type="caution">
    <text evidence="8">The sequence shown here is derived from an EMBL/GenBank/DDBJ whole genome shotgun (WGS) entry which is preliminary data.</text>
</comment>
<dbReference type="NCBIfam" id="NF003381">
    <property type="entry name" value="PRK04460.1"/>
    <property type="match status" value="1"/>
</dbReference>
<dbReference type="GO" id="GO:0003677">
    <property type="term" value="F:DNA binding"/>
    <property type="evidence" value="ECO:0007669"/>
    <property type="project" value="UniProtKB-KW"/>
</dbReference>
<dbReference type="Gene3D" id="3.30.70.1150">
    <property type="entry name" value="ACT-like. Chain A, domain 2"/>
    <property type="match status" value="1"/>
</dbReference>
<keyword evidence="3 6" id="KW-0805">Transcription regulation</keyword>